<dbReference type="SMART" id="SM00248">
    <property type="entry name" value="ANK"/>
    <property type="match status" value="4"/>
</dbReference>
<dbReference type="Gene3D" id="1.25.40.20">
    <property type="entry name" value="Ankyrin repeat-containing domain"/>
    <property type="match status" value="1"/>
</dbReference>
<evidence type="ECO:0000256" key="2">
    <source>
        <dbReference type="ARBA" id="ARBA00023043"/>
    </source>
</evidence>
<protein>
    <submittedName>
        <fullName evidence="5">Ankyrin repeat protein</fullName>
    </submittedName>
</protein>
<feature type="region of interest" description="Disordered" evidence="3">
    <location>
        <begin position="18"/>
        <end position="39"/>
    </location>
</feature>
<dbReference type="PANTHER" id="PTHR24198:SF165">
    <property type="entry name" value="ANKYRIN REPEAT-CONTAINING PROTEIN-RELATED"/>
    <property type="match status" value="1"/>
</dbReference>
<dbReference type="InterPro" id="IPR002110">
    <property type="entry name" value="Ankyrin_rpt"/>
</dbReference>
<reference evidence="5" key="1">
    <citation type="submission" date="2022-11" db="UniProtKB">
        <authorList>
            <consortium name="WormBaseParasite"/>
        </authorList>
    </citation>
    <scope>IDENTIFICATION</scope>
</reference>
<dbReference type="SUPFAM" id="SSF48403">
    <property type="entry name" value="Ankyrin repeat"/>
    <property type="match status" value="1"/>
</dbReference>
<organism evidence="4 5">
    <name type="scientific">Meloidogyne javanica</name>
    <name type="common">Root-knot nematode worm</name>
    <dbReference type="NCBI Taxonomy" id="6303"/>
    <lineage>
        <taxon>Eukaryota</taxon>
        <taxon>Metazoa</taxon>
        <taxon>Ecdysozoa</taxon>
        <taxon>Nematoda</taxon>
        <taxon>Chromadorea</taxon>
        <taxon>Rhabditida</taxon>
        <taxon>Tylenchina</taxon>
        <taxon>Tylenchomorpha</taxon>
        <taxon>Tylenchoidea</taxon>
        <taxon>Meloidogynidae</taxon>
        <taxon>Meloidogyninae</taxon>
        <taxon>Meloidogyne</taxon>
        <taxon>Meloidogyne incognita group</taxon>
    </lineage>
</organism>
<keyword evidence="1" id="KW-0677">Repeat</keyword>
<dbReference type="WBParaSite" id="scaffold12166_cov213.g16117">
    <property type="protein sequence ID" value="scaffold12166_cov213.g16117"/>
    <property type="gene ID" value="scaffold12166_cov213.g16117"/>
</dbReference>
<sequence>MPWGRDAQIKWLKLATEEEGNEEINKNSESEENKEEKDKSSKLMENALLYRPNIFYTNSKISKLLLLAGANPNAHQWFNGESEPLLSAFTRAGNVEMFSSSSTFSFDNLEEIKLFKSTQSEGSANKSIAINEAFQAASERGFTSICSLFLEALSTACINSHSELIHLFLSRGIQPPQNGIISWKGRLALNCAVESGCLDLVVKILNNEGNSILNEQEGPEGASLDKTDNQGRSAIFHALEDGHFSTAGLLLEKGCNPCIADFNENTLLHILAKKPNRALIGQLLEMGISLEGRNGKGLRPIEVNF</sequence>
<dbReference type="AlphaFoldDB" id="A0A915LKS3"/>
<dbReference type="Proteomes" id="UP000887561">
    <property type="component" value="Unplaced"/>
</dbReference>
<feature type="compositionally biased region" description="Basic and acidic residues" evidence="3">
    <location>
        <begin position="23"/>
        <end position="39"/>
    </location>
</feature>
<proteinExistence type="predicted"/>
<evidence type="ECO:0000313" key="4">
    <source>
        <dbReference type="Proteomes" id="UP000887561"/>
    </source>
</evidence>
<evidence type="ECO:0000313" key="5">
    <source>
        <dbReference type="WBParaSite" id="scaffold12166_cov213.g16117"/>
    </source>
</evidence>
<evidence type="ECO:0000256" key="1">
    <source>
        <dbReference type="ARBA" id="ARBA00022737"/>
    </source>
</evidence>
<name>A0A915LKS3_MELJA</name>
<dbReference type="InterPro" id="IPR036770">
    <property type="entry name" value="Ankyrin_rpt-contain_sf"/>
</dbReference>
<accession>A0A915LKS3</accession>
<dbReference type="PANTHER" id="PTHR24198">
    <property type="entry name" value="ANKYRIN REPEAT AND PROTEIN KINASE DOMAIN-CONTAINING PROTEIN"/>
    <property type="match status" value="1"/>
</dbReference>
<keyword evidence="2" id="KW-0040">ANK repeat</keyword>
<keyword evidence="4" id="KW-1185">Reference proteome</keyword>
<evidence type="ECO:0000256" key="3">
    <source>
        <dbReference type="SAM" id="MobiDB-lite"/>
    </source>
</evidence>